<protein>
    <submittedName>
        <fullName evidence="1">Uncharacterized protein</fullName>
    </submittedName>
</protein>
<evidence type="ECO:0000313" key="2">
    <source>
        <dbReference type="Proteomes" id="UP000183567"/>
    </source>
</evidence>
<accession>A0A1J8Q2U0</accession>
<sequence length="71" mass="8028">MRNPDIILVDPGAEPVKWVDVISTIEVKWNDQPDLSQKAIGQLADIATLNIPSYVCLYLWWKPSYGPTRST</sequence>
<dbReference type="OrthoDB" id="2690575at2759"/>
<organism evidence="1 2">
    <name type="scientific">Rhizopogon vesiculosus</name>
    <dbReference type="NCBI Taxonomy" id="180088"/>
    <lineage>
        <taxon>Eukaryota</taxon>
        <taxon>Fungi</taxon>
        <taxon>Dikarya</taxon>
        <taxon>Basidiomycota</taxon>
        <taxon>Agaricomycotina</taxon>
        <taxon>Agaricomycetes</taxon>
        <taxon>Agaricomycetidae</taxon>
        <taxon>Boletales</taxon>
        <taxon>Suillineae</taxon>
        <taxon>Rhizopogonaceae</taxon>
        <taxon>Rhizopogon</taxon>
    </lineage>
</organism>
<dbReference type="AlphaFoldDB" id="A0A1J8Q2U0"/>
<reference evidence="1 2" key="1">
    <citation type="submission" date="2016-03" db="EMBL/GenBank/DDBJ databases">
        <title>Comparative genomics of the ectomycorrhizal sister species Rhizopogon vinicolor and Rhizopogon vesiculosus (Basidiomycota: Boletales) reveals a divergence of the mating type B locus.</title>
        <authorList>
            <person name="Mujic A.B."/>
            <person name="Kuo A."/>
            <person name="Tritt A."/>
            <person name="Lipzen A."/>
            <person name="Chen C."/>
            <person name="Johnson J."/>
            <person name="Sharma A."/>
            <person name="Barry K."/>
            <person name="Grigoriev I.V."/>
            <person name="Spatafora J.W."/>
        </authorList>
    </citation>
    <scope>NUCLEOTIDE SEQUENCE [LARGE SCALE GENOMIC DNA]</scope>
    <source>
        <strain evidence="1 2">AM-OR11-056</strain>
    </source>
</reference>
<gene>
    <name evidence="1" type="ORF">AZE42_12848</name>
</gene>
<name>A0A1J8Q2U0_9AGAM</name>
<proteinExistence type="predicted"/>
<dbReference type="EMBL" id="LVVM01006453">
    <property type="protein sequence ID" value="OJA08049.1"/>
    <property type="molecule type" value="Genomic_DNA"/>
</dbReference>
<keyword evidence="2" id="KW-1185">Reference proteome</keyword>
<evidence type="ECO:0000313" key="1">
    <source>
        <dbReference type="EMBL" id="OJA08049.1"/>
    </source>
</evidence>
<dbReference type="Proteomes" id="UP000183567">
    <property type="component" value="Unassembled WGS sequence"/>
</dbReference>
<comment type="caution">
    <text evidence="1">The sequence shown here is derived from an EMBL/GenBank/DDBJ whole genome shotgun (WGS) entry which is preliminary data.</text>
</comment>